<protein>
    <submittedName>
        <fullName evidence="3">Uncharacterized protein LOC120254759 isoform X1</fullName>
    </submittedName>
</protein>
<dbReference type="AlphaFoldDB" id="A0AB40AV62"/>
<name>A0AB40AV62_DIOCR</name>
<dbReference type="RefSeq" id="XP_039118737.1">
    <property type="nucleotide sequence ID" value="XM_039262803.1"/>
</dbReference>
<accession>A0AB40AV62</accession>
<keyword evidence="2" id="KW-1185">Reference proteome</keyword>
<gene>
    <name evidence="3" type="primary">LOC120254759</name>
</gene>
<feature type="transmembrane region" description="Helical" evidence="1">
    <location>
        <begin position="68"/>
        <end position="92"/>
    </location>
</feature>
<keyword evidence="1" id="KW-1133">Transmembrane helix</keyword>
<organism evidence="2 3">
    <name type="scientific">Dioscorea cayennensis subsp. rotundata</name>
    <name type="common">White Guinea yam</name>
    <name type="synonym">Dioscorea rotundata</name>
    <dbReference type="NCBI Taxonomy" id="55577"/>
    <lineage>
        <taxon>Eukaryota</taxon>
        <taxon>Viridiplantae</taxon>
        <taxon>Streptophyta</taxon>
        <taxon>Embryophyta</taxon>
        <taxon>Tracheophyta</taxon>
        <taxon>Spermatophyta</taxon>
        <taxon>Magnoliopsida</taxon>
        <taxon>Liliopsida</taxon>
        <taxon>Dioscoreales</taxon>
        <taxon>Dioscoreaceae</taxon>
        <taxon>Dioscorea</taxon>
    </lineage>
</organism>
<evidence type="ECO:0000256" key="1">
    <source>
        <dbReference type="SAM" id="Phobius"/>
    </source>
</evidence>
<reference evidence="3" key="1">
    <citation type="submission" date="2025-08" db="UniProtKB">
        <authorList>
            <consortium name="RefSeq"/>
        </authorList>
    </citation>
    <scope>IDENTIFICATION</scope>
</reference>
<sequence length="127" mass="13558">MTIGIACGACSTTREPPKFGGGWWKRGWGFGECRGEETERWFGWGEEDKEDEAGAVDSEGFGRGAAPAWLAAVAADAILLFEVGCGGVLILLRCLIKLNVICNNSWTDLIIVMAMGFSIGTSKAPIL</sequence>
<dbReference type="Proteomes" id="UP001515500">
    <property type="component" value="Unplaced"/>
</dbReference>
<keyword evidence="1" id="KW-0812">Transmembrane</keyword>
<keyword evidence="1" id="KW-0472">Membrane</keyword>
<proteinExistence type="predicted"/>
<evidence type="ECO:0000313" key="2">
    <source>
        <dbReference type="Proteomes" id="UP001515500"/>
    </source>
</evidence>
<dbReference type="GeneID" id="120254759"/>
<evidence type="ECO:0000313" key="3">
    <source>
        <dbReference type="RefSeq" id="XP_039118737.1"/>
    </source>
</evidence>